<proteinExistence type="predicted"/>
<keyword evidence="2" id="KW-1185">Reference proteome</keyword>
<dbReference type="RefSeq" id="WP_003337454.1">
    <property type="nucleotide sequence ID" value="NZ_CP007806.1"/>
</dbReference>
<accession>A0A075R5Z8</accession>
<dbReference type="STRING" id="1042163.BRLA_c022620"/>
<dbReference type="HOGENOM" id="CLU_2366828_0_0_9"/>
<dbReference type="KEGG" id="blr:BRLA_c022620"/>
<protein>
    <submittedName>
        <fullName evidence="1">Uncharacterized protein</fullName>
    </submittedName>
</protein>
<name>A0A075R5Z8_BRELA</name>
<gene>
    <name evidence="1" type="ORF">BRLA_c022620</name>
</gene>
<dbReference type="EMBL" id="CP007806">
    <property type="protein sequence ID" value="AIG26583.1"/>
    <property type="molecule type" value="Genomic_DNA"/>
</dbReference>
<dbReference type="AlphaFoldDB" id="A0A075R5Z8"/>
<dbReference type="eggNOG" id="ENOG502ZJKG">
    <property type="taxonomic scope" value="Bacteria"/>
</dbReference>
<evidence type="ECO:0000313" key="1">
    <source>
        <dbReference type="EMBL" id="AIG26583.1"/>
    </source>
</evidence>
<organism evidence="1 2">
    <name type="scientific">Brevibacillus laterosporus LMG 15441</name>
    <dbReference type="NCBI Taxonomy" id="1042163"/>
    <lineage>
        <taxon>Bacteria</taxon>
        <taxon>Bacillati</taxon>
        <taxon>Bacillota</taxon>
        <taxon>Bacilli</taxon>
        <taxon>Bacillales</taxon>
        <taxon>Paenibacillaceae</taxon>
        <taxon>Brevibacillus</taxon>
    </lineage>
</organism>
<reference evidence="1 2" key="1">
    <citation type="journal article" date="2011" name="J. Bacteriol.">
        <title>Genome sequence of Brevibacillus laterosporus LMG 15441, a pathogen of invertebrates.</title>
        <authorList>
            <person name="Djukic M."/>
            <person name="Poehlein A."/>
            <person name="Thurmer A."/>
            <person name="Daniel R."/>
        </authorList>
    </citation>
    <scope>NUCLEOTIDE SEQUENCE [LARGE SCALE GENOMIC DNA]</scope>
    <source>
        <strain evidence="1 2">LMG 15441</strain>
    </source>
</reference>
<sequence>MQEELIKTIGILSRLNDSCRKKIISQEELEEQMANLEEFTNLVVELRTVLSKLDGDKHSVGDVVENLLQLHLKYSDYIWHIDQIHELIKKMAGNYRDSY</sequence>
<evidence type="ECO:0000313" key="2">
    <source>
        <dbReference type="Proteomes" id="UP000005850"/>
    </source>
</evidence>
<dbReference type="Proteomes" id="UP000005850">
    <property type="component" value="Chromosome"/>
</dbReference>